<keyword evidence="2" id="KW-1185">Reference proteome</keyword>
<organism evidence="1 2">
    <name type="scientific">Denticeps clupeoides</name>
    <name type="common">denticle herring</name>
    <dbReference type="NCBI Taxonomy" id="299321"/>
    <lineage>
        <taxon>Eukaryota</taxon>
        <taxon>Metazoa</taxon>
        <taxon>Chordata</taxon>
        <taxon>Craniata</taxon>
        <taxon>Vertebrata</taxon>
        <taxon>Euteleostomi</taxon>
        <taxon>Actinopterygii</taxon>
        <taxon>Neopterygii</taxon>
        <taxon>Teleostei</taxon>
        <taxon>Clupei</taxon>
        <taxon>Clupeiformes</taxon>
        <taxon>Denticipitoidei</taxon>
        <taxon>Denticipitidae</taxon>
        <taxon>Denticeps</taxon>
    </lineage>
</organism>
<reference evidence="1 2" key="1">
    <citation type="submission" date="2020-06" db="EMBL/GenBank/DDBJ databases">
        <authorList>
            <consortium name="Wellcome Sanger Institute Data Sharing"/>
        </authorList>
    </citation>
    <scope>NUCLEOTIDE SEQUENCE [LARGE SCALE GENOMIC DNA]</scope>
</reference>
<dbReference type="Ensembl" id="ENSDCDT00010054926.1">
    <property type="protein sequence ID" value="ENSDCDP00010044814.1"/>
    <property type="gene ID" value="ENSDCDG00010027662.1"/>
</dbReference>
<protein>
    <submittedName>
        <fullName evidence="1">Uncharacterized protein</fullName>
    </submittedName>
</protein>
<reference evidence="1" key="2">
    <citation type="submission" date="2025-08" db="UniProtKB">
        <authorList>
            <consortium name="Ensembl"/>
        </authorList>
    </citation>
    <scope>IDENTIFICATION</scope>
</reference>
<dbReference type="AlphaFoldDB" id="A0AAY4DI32"/>
<evidence type="ECO:0000313" key="1">
    <source>
        <dbReference type="Ensembl" id="ENSDCDP00010044814.1"/>
    </source>
</evidence>
<sequence length="99" mass="10573">MFGDSQRQPSNYGAAALSARPPLKKIRLLGGGKAPVPASVPGLSPIPAPRSALLSQGMCFTSIFIHRIKEDPVFCKLVWDVGVAAGKVVYIRSQLIKDL</sequence>
<dbReference type="Proteomes" id="UP000694580">
    <property type="component" value="Chromosome 7"/>
</dbReference>
<accession>A0AAY4DI32</accession>
<reference evidence="1" key="3">
    <citation type="submission" date="2025-09" db="UniProtKB">
        <authorList>
            <consortium name="Ensembl"/>
        </authorList>
    </citation>
    <scope>IDENTIFICATION</scope>
</reference>
<proteinExistence type="predicted"/>
<evidence type="ECO:0000313" key="2">
    <source>
        <dbReference type="Proteomes" id="UP000694580"/>
    </source>
</evidence>
<name>A0AAY4DI32_9TELE</name>